<dbReference type="PANTHER" id="PTHR32227">
    <property type="entry name" value="GLUCAN ENDO-1,3-BETA-GLUCOSIDASE BG1-RELATED-RELATED"/>
    <property type="match status" value="1"/>
</dbReference>
<evidence type="ECO:0000256" key="3">
    <source>
        <dbReference type="ARBA" id="ARBA00012780"/>
    </source>
</evidence>
<dbReference type="GO" id="GO:0042973">
    <property type="term" value="F:glucan endo-1,3-beta-D-glucosidase activity"/>
    <property type="evidence" value="ECO:0007669"/>
    <property type="project" value="UniProtKB-EC"/>
</dbReference>
<dbReference type="InterPro" id="IPR017853">
    <property type="entry name" value="GH"/>
</dbReference>
<evidence type="ECO:0000313" key="11">
    <source>
        <dbReference type="EMBL" id="KAJ6733425.1"/>
    </source>
</evidence>
<evidence type="ECO:0000256" key="6">
    <source>
        <dbReference type="ARBA" id="ARBA00033335"/>
    </source>
</evidence>
<feature type="chain" id="PRO_5040129850" description="glucan endo-1,3-beta-D-glucosidase" evidence="10">
    <location>
        <begin position="19"/>
        <end position="355"/>
    </location>
</feature>
<sequence length="355" mass="39316">MARTGLLAWSCCLILASANVVHVLSSTVIPGVGVNWGTIASNPLPRNTVTNMLKDNGLNKVKLFDSDSPTVKSLAGTGIEVMVGIPNNQLYILAGDIEDAEDWVKENITAYLHDGGVDIRYVAVGNEPFLSSYNNTFDNITFPALQNVQKALDKAGVGDKIKATVALNADVYESQSDKPSDGDFRKDIKDLMIQIVKFLHQNKAPFVVNIYPFLSLYQNAGFPFDFAFFDGGRTISDKNVSYSNVFDANYDTLVWTLKKNGVDDLKIIVGEVGWPTDGNINANNKLAKKFYDGLLKKLVAKKGTPLRPGQLDVYLFSLVDENQKSIAPGHFERHWGTLLLRWPAKVPDRFIRQRQ</sequence>
<evidence type="ECO:0000256" key="9">
    <source>
        <dbReference type="RuleBase" id="RU004336"/>
    </source>
</evidence>
<keyword evidence="4 9" id="KW-0378">Hydrolase</keyword>
<comment type="caution">
    <text evidence="11">The sequence shown here is derived from an EMBL/GenBank/DDBJ whole genome shotgun (WGS) entry which is preliminary data.</text>
</comment>
<comment type="catalytic activity">
    <reaction evidence="1">
        <text>Hydrolysis of (1-&gt;3)-beta-D-glucosidic linkages in (1-&gt;3)-beta-D-glucans.</text>
        <dbReference type="EC" id="3.2.1.39"/>
    </reaction>
</comment>
<evidence type="ECO:0000256" key="5">
    <source>
        <dbReference type="ARBA" id="ARBA00023295"/>
    </source>
</evidence>
<keyword evidence="12" id="KW-1185">Reference proteome</keyword>
<organism evidence="11 12">
    <name type="scientific">Salix koriyanagi</name>
    <dbReference type="NCBI Taxonomy" id="2511006"/>
    <lineage>
        <taxon>Eukaryota</taxon>
        <taxon>Viridiplantae</taxon>
        <taxon>Streptophyta</taxon>
        <taxon>Embryophyta</taxon>
        <taxon>Tracheophyta</taxon>
        <taxon>Spermatophyta</taxon>
        <taxon>Magnoliopsida</taxon>
        <taxon>eudicotyledons</taxon>
        <taxon>Gunneridae</taxon>
        <taxon>Pentapetalae</taxon>
        <taxon>rosids</taxon>
        <taxon>fabids</taxon>
        <taxon>Malpighiales</taxon>
        <taxon>Salicaceae</taxon>
        <taxon>Saliceae</taxon>
        <taxon>Salix</taxon>
    </lineage>
</organism>
<dbReference type="FunFam" id="3.20.20.80:FF:000008">
    <property type="entry name" value="Glucan endo-1,3-beta-glucosidase 5"/>
    <property type="match status" value="1"/>
</dbReference>
<dbReference type="Pfam" id="PF00332">
    <property type="entry name" value="Glyco_hydro_17"/>
    <property type="match status" value="1"/>
</dbReference>
<accession>A0A9Q0ZG85</accession>
<evidence type="ECO:0000256" key="7">
    <source>
        <dbReference type="ARBA" id="ARBA00033417"/>
    </source>
</evidence>
<evidence type="ECO:0000256" key="8">
    <source>
        <dbReference type="RuleBase" id="RU004335"/>
    </source>
</evidence>
<feature type="signal peptide" evidence="10">
    <location>
        <begin position="1"/>
        <end position="18"/>
    </location>
</feature>
<proteinExistence type="inferred from homology"/>
<dbReference type="EC" id="3.2.1.39" evidence="3"/>
<protein>
    <recommendedName>
        <fullName evidence="3">glucan endo-1,3-beta-D-glucosidase</fullName>
        <ecNumber evidence="3">3.2.1.39</ecNumber>
    </recommendedName>
    <alternativeName>
        <fullName evidence="6">(1-&gt;3)-beta-glucan endohydrolase</fullName>
    </alternativeName>
    <alternativeName>
        <fullName evidence="7">Beta-1,3-endoglucanase</fullName>
    </alternativeName>
</protein>
<dbReference type="Gene3D" id="3.20.20.80">
    <property type="entry name" value="Glycosidases"/>
    <property type="match status" value="1"/>
</dbReference>
<comment type="similarity">
    <text evidence="2 8">Belongs to the glycosyl hydrolase 17 family.</text>
</comment>
<evidence type="ECO:0000256" key="1">
    <source>
        <dbReference type="ARBA" id="ARBA00000382"/>
    </source>
</evidence>
<dbReference type="AlphaFoldDB" id="A0A9Q0ZG85"/>
<evidence type="ECO:0000313" key="12">
    <source>
        <dbReference type="Proteomes" id="UP001151752"/>
    </source>
</evidence>
<keyword evidence="10" id="KW-0732">Signal</keyword>
<evidence type="ECO:0000256" key="10">
    <source>
        <dbReference type="SAM" id="SignalP"/>
    </source>
</evidence>
<dbReference type="InterPro" id="IPR044965">
    <property type="entry name" value="Glyco_hydro_17_plant"/>
</dbReference>
<dbReference type="SUPFAM" id="SSF51445">
    <property type="entry name" value="(Trans)glycosidases"/>
    <property type="match status" value="1"/>
</dbReference>
<dbReference type="Proteomes" id="UP001151752">
    <property type="component" value="Chromosome 7"/>
</dbReference>
<dbReference type="InterPro" id="IPR000490">
    <property type="entry name" value="Glyco_hydro_17"/>
</dbReference>
<dbReference type="EMBL" id="JAPFFM010000011">
    <property type="protein sequence ID" value="KAJ6733425.1"/>
    <property type="molecule type" value="Genomic_DNA"/>
</dbReference>
<reference evidence="11" key="1">
    <citation type="submission" date="2022-11" db="EMBL/GenBank/DDBJ databases">
        <authorList>
            <person name="Hyden B.L."/>
            <person name="Feng K."/>
            <person name="Yates T."/>
            <person name="Jawdy S."/>
            <person name="Smart L.B."/>
            <person name="Muchero W."/>
        </authorList>
    </citation>
    <scope>NUCLEOTIDE SEQUENCE</scope>
    <source>
        <tissue evidence="11">Shoot tip</tissue>
    </source>
</reference>
<evidence type="ECO:0000256" key="4">
    <source>
        <dbReference type="ARBA" id="ARBA00022801"/>
    </source>
</evidence>
<dbReference type="PROSITE" id="PS00587">
    <property type="entry name" value="GLYCOSYL_HYDROL_F17"/>
    <property type="match status" value="1"/>
</dbReference>
<gene>
    <name evidence="11" type="ORF">OIU74_005226</name>
</gene>
<reference evidence="11" key="2">
    <citation type="journal article" date="2023" name="Int. J. Mol. Sci.">
        <title>De Novo Assembly and Annotation of 11 Diverse Shrub Willow (Salix) Genomes Reveals Novel Gene Organization in Sex-Linked Regions.</title>
        <authorList>
            <person name="Hyden B."/>
            <person name="Feng K."/>
            <person name="Yates T.B."/>
            <person name="Jawdy S."/>
            <person name="Cereghino C."/>
            <person name="Smart L.B."/>
            <person name="Muchero W."/>
        </authorList>
    </citation>
    <scope>NUCLEOTIDE SEQUENCE</scope>
    <source>
        <tissue evidence="11">Shoot tip</tissue>
    </source>
</reference>
<evidence type="ECO:0000256" key="2">
    <source>
        <dbReference type="ARBA" id="ARBA00008773"/>
    </source>
</evidence>
<keyword evidence="5 9" id="KW-0326">Glycosidase</keyword>
<dbReference type="GO" id="GO:0005975">
    <property type="term" value="P:carbohydrate metabolic process"/>
    <property type="evidence" value="ECO:0007669"/>
    <property type="project" value="InterPro"/>
</dbReference>
<name>A0A9Q0ZG85_9ROSI</name>